<proteinExistence type="predicted"/>
<dbReference type="AlphaFoldDB" id="Q6IGY4"/>
<protein>
    <submittedName>
        <fullName evidence="2">HDC04261</fullName>
    </submittedName>
</protein>
<evidence type="ECO:0000256" key="1">
    <source>
        <dbReference type="SAM" id="MobiDB-lite"/>
    </source>
</evidence>
<feature type="region of interest" description="Disordered" evidence="1">
    <location>
        <begin position="1"/>
        <end position="27"/>
    </location>
</feature>
<organism evidence="2">
    <name type="scientific">Drosophila melanogaster</name>
    <name type="common">Fruit fly</name>
    <dbReference type="NCBI Taxonomy" id="7227"/>
    <lineage>
        <taxon>Eukaryota</taxon>
        <taxon>Metazoa</taxon>
        <taxon>Ecdysozoa</taxon>
        <taxon>Arthropoda</taxon>
        <taxon>Hexapoda</taxon>
        <taxon>Insecta</taxon>
        <taxon>Pterygota</taxon>
        <taxon>Neoptera</taxon>
        <taxon>Endopterygota</taxon>
        <taxon>Diptera</taxon>
        <taxon>Brachycera</taxon>
        <taxon>Muscomorpha</taxon>
        <taxon>Ephydroidea</taxon>
        <taxon>Drosophilidae</taxon>
        <taxon>Drosophila</taxon>
        <taxon>Sophophora</taxon>
    </lineage>
</organism>
<feature type="compositionally biased region" description="Polar residues" evidence="1">
    <location>
        <begin position="1"/>
        <end position="13"/>
    </location>
</feature>
<dbReference type="EMBL" id="BK003632">
    <property type="protein sequence ID" value="DAA02330.1"/>
    <property type="molecule type" value="Genomic_DNA"/>
</dbReference>
<accession>Q6IGY4</accession>
<sequence length="147" mass="16126">MVTGSCSASQMSAEENRVRGYPPPPPPPPPTLAASLWTLLHVKFEFSCIFTTVAKSLSVPSLRLKLPGSPLRICIWNPPVAVEEIACEPTQTVGNLHKFRLVTSDIRPILCPSLSAHPSIRDCQRQWNMIYGVHSRLGIEQAGREAA</sequence>
<gene>
    <name evidence="2" type="ORF">HDC04261</name>
</gene>
<reference evidence="2" key="1">
    <citation type="journal article" date="2003" name="Genome Biol.">
        <title>An integrated gene annotation and transcriptional profiling approach towards the full gene content of the Drosophila genome.</title>
        <authorList>
            <person name="Hild M."/>
            <person name="Beckmann B."/>
            <person name="Haas S.A."/>
            <person name="Koch B."/>
            <person name="Solovyev V."/>
            <person name="Busold C."/>
            <person name="Fellenberg K."/>
            <person name="Boutros M."/>
            <person name="Vingron M."/>
            <person name="Sauer F."/>
            <person name="Hoheisel J.D."/>
            <person name="Paro R."/>
        </authorList>
    </citation>
    <scope>NUCLEOTIDE SEQUENCE</scope>
</reference>
<evidence type="ECO:0000313" key="2">
    <source>
        <dbReference type="EMBL" id="DAA02330.1"/>
    </source>
</evidence>
<name>Q6IGY4_DROME</name>